<keyword evidence="6 7" id="KW-0472">Membrane</keyword>
<evidence type="ECO:0000256" key="6">
    <source>
        <dbReference type="ARBA" id="ARBA00023136"/>
    </source>
</evidence>
<keyword evidence="2" id="KW-0813">Transport</keyword>
<feature type="transmembrane region" description="Helical" evidence="7">
    <location>
        <begin position="107"/>
        <end position="125"/>
    </location>
</feature>
<dbReference type="Proteomes" id="UP000664167">
    <property type="component" value="Unassembled WGS sequence"/>
</dbReference>
<keyword evidence="3" id="KW-1003">Cell membrane</keyword>
<dbReference type="PROSITE" id="PS50850">
    <property type="entry name" value="MFS"/>
    <property type="match status" value="1"/>
</dbReference>
<sequence>MNRSRRVSVSSFVTDDAPPGALSRLWRRDLASYPDPARRYACLGIVIATTIVLYYLLYVQYAVATSIIAHYDMTFGYFILLSVLGNAIGAFASLIAGLADRWGRANMVVYGLLLAAVLVLFLPSAQNKTAYLVLFSALYFIEGIVLVATPALIRDFSPQVGRATAMGSWTMGPVIGSLVVTSVTSATLDTSSWQDELRYAGVSALVVFVIALLGLKELSPRLRDQVMVSLRDRALVEARARGIEDSARTGGHWRQMMRLDVIGPAFAISVFLLFYYAAVGNLVIYYSATFGYSEQRANALANWYWAATAVSLISAGVLSDRLGVRKPLMLVGGVGSVAGTAVFAALATHRDTGYYTFAWLFVGMGVFSGLTYAPWMAGLTETVERRNPAATATGLAVWGWILRVVVAVSAAFLPVVVASVTPIAEHGNEVRSAQVAAGPALAVVSAHQPLFTELAKYPPGKAPGELQARAAQEVGLADLAVVQKAQPQLKVLQEHGKEVAKAAKDGPGEWRTWWLVCMGGQIVFLPFVFVMKGRWSPRGAREDAEAHQAAVDRELNALSTVA</sequence>
<protein>
    <submittedName>
        <fullName evidence="9">MFS transporter</fullName>
    </submittedName>
</protein>
<gene>
    <name evidence="9" type="ORF">J0695_15950</name>
</gene>
<evidence type="ECO:0000256" key="5">
    <source>
        <dbReference type="ARBA" id="ARBA00022989"/>
    </source>
</evidence>
<dbReference type="InterPro" id="IPR011701">
    <property type="entry name" value="MFS"/>
</dbReference>
<feature type="transmembrane region" description="Helical" evidence="7">
    <location>
        <begin position="40"/>
        <end position="63"/>
    </location>
</feature>
<dbReference type="AlphaFoldDB" id="A0A939F994"/>
<evidence type="ECO:0000313" key="9">
    <source>
        <dbReference type="EMBL" id="MBO0513282.1"/>
    </source>
</evidence>
<dbReference type="PANTHER" id="PTHR43045">
    <property type="entry name" value="SHIKIMATE TRANSPORTER"/>
    <property type="match status" value="1"/>
</dbReference>
<keyword evidence="4 7" id="KW-0812">Transmembrane</keyword>
<evidence type="ECO:0000256" key="1">
    <source>
        <dbReference type="ARBA" id="ARBA00004651"/>
    </source>
</evidence>
<feature type="transmembrane region" description="Helical" evidence="7">
    <location>
        <begin position="75"/>
        <end position="95"/>
    </location>
</feature>
<organism evidence="9 10">
    <name type="scientific">Streptomyces beijiangensis</name>
    <dbReference type="NCBI Taxonomy" id="163361"/>
    <lineage>
        <taxon>Bacteria</taxon>
        <taxon>Bacillati</taxon>
        <taxon>Actinomycetota</taxon>
        <taxon>Actinomycetes</taxon>
        <taxon>Kitasatosporales</taxon>
        <taxon>Streptomycetaceae</taxon>
        <taxon>Streptomyces</taxon>
    </lineage>
</organism>
<feature type="transmembrane region" description="Helical" evidence="7">
    <location>
        <begin position="513"/>
        <end position="531"/>
    </location>
</feature>
<dbReference type="InterPro" id="IPR036259">
    <property type="entry name" value="MFS_trans_sf"/>
</dbReference>
<evidence type="ECO:0000256" key="3">
    <source>
        <dbReference type="ARBA" id="ARBA00022475"/>
    </source>
</evidence>
<comment type="caution">
    <text evidence="9">The sequence shown here is derived from an EMBL/GenBank/DDBJ whole genome shotgun (WGS) entry which is preliminary data.</text>
</comment>
<feature type="transmembrane region" description="Helical" evidence="7">
    <location>
        <begin position="354"/>
        <end position="375"/>
    </location>
</feature>
<dbReference type="Gene3D" id="1.20.1250.20">
    <property type="entry name" value="MFS general substrate transporter like domains"/>
    <property type="match status" value="2"/>
</dbReference>
<feature type="transmembrane region" description="Helical" evidence="7">
    <location>
        <begin position="165"/>
        <end position="185"/>
    </location>
</feature>
<comment type="subcellular location">
    <subcellularLocation>
        <location evidence="1">Cell membrane</location>
        <topology evidence="1">Multi-pass membrane protein</topology>
    </subcellularLocation>
</comment>
<feature type="domain" description="Major facilitator superfamily (MFS) profile" evidence="8">
    <location>
        <begin position="41"/>
        <end position="457"/>
    </location>
</feature>
<dbReference type="SUPFAM" id="SSF103473">
    <property type="entry name" value="MFS general substrate transporter"/>
    <property type="match status" value="1"/>
</dbReference>
<feature type="transmembrane region" description="Helical" evidence="7">
    <location>
        <begin position="300"/>
        <end position="318"/>
    </location>
</feature>
<feature type="transmembrane region" description="Helical" evidence="7">
    <location>
        <begin position="330"/>
        <end position="348"/>
    </location>
</feature>
<evidence type="ECO:0000256" key="4">
    <source>
        <dbReference type="ARBA" id="ARBA00022692"/>
    </source>
</evidence>
<keyword evidence="10" id="KW-1185">Reference proteome</keyword>
<reference evidence="9" key="1">
    <citation type="submission" date="2021-03" db="EMBL/GenBank/DDBJ databases">
        <title>Streptomyces poriferae sp. nov., a novel marine sponge-derived Actinobacteria species with anti-MRSA activity.</title>
        <authorList>
            <person name="Sandoval-Powers M."/>
            <person name="Kralova S."/>
            <person name="Nguyen G.-S."/>
            <person name="Fawwal D."/>
            <person name="Degnes K."/>
            <person name="Klinkenberg G."/>
            <person name="Sletta H."/>
            <person name="Wentzel A."/>
            <person name="Liles M.R."/>
        </authorList>
    </citation>
    <scope>NUCLEOTIDE SEQUENCE</scope>
    <source>
        <strain evidence="9">DSM 41794</strain>
    </source>
</reference>
<feature type="transmembrane region" description="Helical" evidence="7">
    <location>
        <begin position="197"/>
        <end position="215"/>
    </location>
</feature>
<evidence type="ECO:0000256" key="7">
    <source>
        <dbReference type="SAM" id="Phobius"/>
    </source>
</evidence>
<feature type="transmembrane region" description="Helical" evidence="7">
    <location>
        <begin position="395"/>
        <end position="417"/>
    </location>
</feature>
<dbReference type="InterPro" id="IPR020846">
    <property type="entry name" value="MFS_dom"/>
</dbReference>
<evidence type="ECO:0000313" key="10">
    <source>
        <dbReference type="Proteomes" id="UP000664167"/>
    </source>
</evidence>
<feature type="transmembrane region" description="Helical" evidence="7">
    <location>
        <begin position="261"/>
        <end position="288"/>
    </location>
</feature>
<dbReference type="PANTHER" id="PTHR43045:SF1">
    <property type="entry name" value="SHIKIMATE TRANSPORTER"/>
    <property type="match status" value="1"/>
</dbReference>
<dbReference type="Pfam" id="PF07690">
    <property type="entry name" value="MFS_1"/>
    <property type="match status" value="1"/>
</dbReference>
<proteinExistence type="predicted"/>
<dbReference type="GO" id="GO:0022857">
    <property type="term" value="F:transmembrane transporter activity"/>
    <property type="evidence" value="ECO:0007669"/>
    <property type="project" value="InterPro"/>
</dbReference>
<name>A0A939F994_9ACTN</name>
<accession>A0A939F994</accession>
<dbReference type="CDD" id="cd06174">
    <property type="entry name" value="MFS"/>
    <property type="match status" value="1"/>
</dbReference>
<evidence type="ECO:0000256" key="2">
    <source>
        <dbReference type="ARBA" id="ARBA00022448"/>
    </source>
</evidence>
<keyword evidence="5 7" id="KW-1133">Transmembrane helix</keyword>
<dbReference type="EMBL" id="JAFLRJ010000146">
    <property type="protein sequence ID" value="MBO0513282.1"/>
    <property type="molecule type" value="Genomic_DNA"/>
</dbReference>
<evidence type="ECO:0000259" key="8">
    <source>
        <dbReference type="PROSITE" id="PS50850"/>
    </source>
</evidence>
<feature type="transmembrane region" description="Helical" evidence="7">
    <location>
        <begin position="131"/>
        <end position="153"/>
    </location>
</feature>
<dbReference type="GO" id="GO:0005886">
    <property type="term" value="C:plasma membrane"/>
    <property type="evidence" value="ECO:0007669"/>
    <property type="project" value="UniProtKB-SubCell"/>
</dbReference>